<gene>
    <name evidence="4" type="ORF">GPUH_LOCUS4790</name>
</gene>
<evidence type="ECO:0000256" key="2">
    <source>
        <dbReference type="SAM" id="MobiDB-lite"/>
    </source>
</evidence>
<evidence type="ECO:0000313" key="6">
    <source>
        <dbReference type="WBParaSite" id="GPUH_0000479601-mRNA-1"/>
    </source>
</evidence>
<name>A0A183D7U8_9BILA</name>
<sequence length="159" mass="18381">MQNFSLQGNQEDAFLLRIVEGYCSTSNPAKRIPAGSGMQTSVSREYDPPQLIVAENEKMFVEEVIGDKVVVKERSLVDTVYALKDQLTDLQKELRQLNKTVDREQKARRRLEELVRRMYHNQQQQQQQQQQQHQQQLSTSITGKLTPREPVNAESSTLH</sequence>
<organism evidence="6">
    <name type="scientific">Gongylonema pulchrum</name>
    <dbReference type="NCBI Taxonomy" id="637853"/>
    <lineage>
        <taxon>Eukaryota</taxon>
        <taxon>Metazoa</taxon>
        <taxon>Ecdysozoa</taxon>
        <taxon>Nematoda</taxon>
        <taxon>Chromadorea</taxon>
        <taxon>Rhabditida</taxon>
        <taxon>Spirurina</taxon>
        <taxon>Spiruromorpha</taxon>
        <taxon>Spiruroidea</taxon>
        <taxon>Gongylonematidae</taxon>
        <taxon>Gongylonema</taxon>
    </lineage>
</organism>
<proteinExistence type="predicted"/>
<evidence type="ECO:0000313" key="4">
    <source>
        <dbReference type="EMBL" id="VDK47366.1"/>
    </source>
</evidence>
<dbReference type="Proteomes" id="UP000271098">
    <property type="component" value="Unassembled WGS sequence"/>
</dbReference>
<dbReference type="GO" id="GO:0005085">
    <property type="term" value="F:guanyl-nucleotide exchange factor activity"/>
    <property type="evidence" value="ECO:0007669"/>
    <property type="project" value="TreeGrafter"/>
</dbReference>
<evidence type="ECO:0000313" key="5">
    <source>
        <dbReference type="Proteomes" id="UP000271098"/>
    </source>
</evidence>
<dbReference type="PANTHER" id="PTHR46026:SF1">
    <property type="entry name" value="RHO-TYPE GUANINE NUCLEOTIDE EXCHANGE FACTOR, ISOFORM F"/>
    <property type="match status" value="1"/>
</dbReference>
<evidence type="ECO:0000256" key="1">
    <source>
        <dbReference type="SAM" id="Coils"/>
    </source>
</evidence>
<dbReference type="Gene3D" id="1.20.5.390">
    <property type="entry name" value="L1 transposable element, trimerization domain"/>
    <property type="match status" value="1"/>
</dbReference>
<dbReference type="EMBL" id="UYRT01009425">
    <property type="protein sequence ID" value="VDK47366.1"/>
    <property type="molecule type" value="Genomic_DNA"/>
</dbReference>
<keyword evidence="1" id="KW-0175">Coiled coil</keyword>
<protein>
    <submittedName>
        <fullName evidence="6">BetaPIX_CC domain-containing protein</fullName>
    </submittedName>
</protein>
<feature type="coiled-coil region" evidence="1">
    <location>
        <begin position="80"/>
        <end position="117"/>
    </location>
</feature>
<feature type="region of interest" description="Disordered" evidence="2">
    <location>
        <begin position="119"/>
        <end position="159"/>
    </location>
</feature>
<accession>A0A183D7U8</accession>
<feature type="domain" description="Rho guanine nucleotide exchange factor 6/7 coiled-coil" evidence="3">
    <location>
        <begin position="49"/>
        <end position="127"/>
    </location>
</feature>
<reference evidence="6" key="1">
    <citation type="submission" date="2016-06" db="UniProtKB">
        <authorList>
            <consortium name="WormBaseParasite"/>
        </authorList>
    </citation>
    <scope>IDENTIFICATION</scope>
</reference>
<dbReference type="Pfam" id="PF16523">
    <property type="entry name" value="betaPIX_CC"/>
    <property type="match status" value="1"/>
</dbReference>
<feature type="compositionally biased region" description="Low complexity" evidence="2">
    <location>
        <begin position="122"/>
        <end position="136"/>
    </location>
</feature>
<dbReference type="GO" id="GO:0005737">
    <property type="term" value="C:cytoplasm"/>
    <property type="evidence" value="ECO:0007669"/>
    <property type="project" value="TreeGrafter"/>
</dbReference>
<dbReference type="PANTHER" id="PTHR46026">
    <property type="entry name" value="RHO-TYPE GUANINE NUCLEOTIDE EXCHANGE FACTOR, ISOFORM F"/>
    <property type="match status" value="1"/>
</dbReference>
<reference evidence="4 5" key="2">
    <citation type="submission" date="2018-11" db="EMBL/GenBank/DDBJ databases">
        <authorList>
            <consortium name="Pathogen Informatics"/>
        </authorList>
    </citation>
    <scope>NUCLEOTIDE SEQUENCE [LARGE SCALE GENOMIC DNA]</scope>
</reference>
<dbReference type="OrthoDB" id="5874276at2759"/>
<dbReference type="WBParaSite" id="GPUH_0000479601-mRNA-1">
    <property type="protein sequence ID" value="GPUH_0000479601-mRNA-1"/>
    <property type="gene ID" value="GPUH_0000479601"/>
</dbReference>
<dbReference type="AlphaFoldDB" id="A0A183D7U8"/>
<keyword evidence="5" id="KW-1185">Reference proteome</keyword>
<evidence type="ECO:0000259" key="3">
    <source>
        <dbReference type="Pfam" id="PF16523"/>
    </source>
</evidence>
<dbReference type="InterPro" id="IPR032409">
    <property type="entry name" value="GEF6/7_CC"/>
</dbReference>